<feature type="region of interest" description="Disordered" evidence="1">
    <location>
        <begin position="160"/>
        <end position="235"/>
    </location>
</feature>
<evidence type="ECO:0000313" key="3">
    <source>
        <dbReference type="Proteomes" id="UP001172155"/>
    </source>
</evidence>
<dbReference type="AlphaFoldDB" id="A0AA40F3D5"/>
<comment type="caution">
    <text evidence="2">The sequence shown here is derived from an EMBL/GenBank/DDBJ whole genome shotgun (WGS) entry which is preliminary data.</text>
</comment>
<keyword evidence="3" id="KW-1185">Reference proteome</keyword>
<gene>
    <name evidence="2" type="ORF">B0T18DRAFT_123501</name>
</gene>
<sequence>MHPLEKPWHPSPFPTPTAAKGSRLPGHKAAGPGNKEPSVPCNRLTKRPAVDHSARIDVKRIEHPSPQTSRCGIRVLPGTSPNNPSSLCLDKSFSSKRNRSVDSAIGSLVSSAGSFGDPEKDLPTRNWGDLVVASDTLEGSLSLTLGDLRLQHKADLNLAFPADATSPPTDQESPCGQQYPSPQDGSGVGASHSNTSSSQSLKRPSRPNNDDNDEDQGKEIRKGKRRVGPTGSREPFDSVLYSCPFRKLDPTTINVRDHDKCANNPWKGISNLKSHIKYSHDFNRYPCRRCWDQFDTTEALHLHMRSRESCPLRESLPNMTDPKDGITIVARQILGSRKDDEKVTSWDRLWTVLFGEGVPIKDHNFVPVVELEEVMLEFDVQLPSFIAAFDAHVKKLFGELVNHSFRQQIEGIKKFVQQWMRELLDKCREIPSRMQKASSPSDLSRHIGPPAERTPEDARFNPSLLGIGTQGEDRHEACNFLTEWMTNDRVSDVMMADQMDRPLNNVDITRNWQHPGLRNREIERVSQQTADGWVFDQHCPPNGNIITRGSLFAGSAILG</sequence>
<dbReference type="PANTHER" id="PTHR38166">
    <property type="entry name" value="C2H2-TYPE DOMAIN-CONTAINING PROTEIN-RELATED"/>
    <property type="match status" value="1"/>
</dbReference>
<evidence type="ECO:0000256" key="1">
    <source>
        <dbReference type="SAM" id="MobiDB-lite"/>
    </source>
</evidence>
<feature type="compositionally biased region" description="Polar residues" evidence="1">
    <location>
        <begin position="191"/>
        <end position="202"/>
    </location>
</feature>
<feature type="region of interest" description="Disordered" evidence="1">
    <location>
        <begin position="434"/>
        <end position="462"/>
    </location>
</feature>
<proteinExistence type="predicted"/>
<dbReference type="EMBL" id="JAUKUD010000003">
    <property type="protein sequence ID" value="KAK0750202.1"/>
    <property type="molecule type" value="Genomic_DNA"/>
</dbReference>
<feature type="region of interest" description="Disordered" evidence="1">
    <location>
        <begin position="1"/>
        <end position="97"/>
    </location>
</feature>
<dbReference type="Proteomes" id="UP001172155">
    <property type="component" value="Unassembled WGS sequence"/>
</dbReference>
<evidence type="ECO:0008006" key="4">
    <source>
        <dbReference type="Google" id="ProtNLM"/>
    </source>
</evidence>
<feature type="compositionally biased region" description="Basic and acidic residues" evidence="1">
    <location>
        <begin position="48"/>
        <end position="63"/>
    </location>
</feature>
<feature type="compositionally biased region" description="Polar residues" evidence="1">
    <location>
        <begin position="166"/>
        <end position="184"/>
    </location>
</feature>
<evidence type="ECO:0000313" key="2">
    <source>
        <dbReference type="EMBL" id="KAK0750202.1"/>
    </source>
</evidence>
<accession>A0AA40F3D5</accession>
<name>A0AA40F3D5_9PEZI</name>
<reference evidence="2" key="1">
    <citation type="submission" date="2023-06" db="EMBL/GenBank/DDBJ databases">
        <title>Genome-scale phylogeny and comparative genomics of the fungal order Sordariales.</title>
        <authorList>
            <consortium name="Lawrence Berkeley National Laboratory"/>
            <person name="Hensen N."/>
            <person name="Bonometti L."/>
            <person name="Westerberg I."/>
            <person name="Brannstrom I.O."/>
            <person name="Guillou S."/>
            <person name="Cros-Aarteil S."/>
            <person name="Calhoun S."/>
            <person name="Haridas S."/>
            <person name="Kuo A."/>
            <person name="Mondo S."/>
            <person name="Pangilinan J."/>
            <person name="Riley R."/>
            <person name="LaButti K."/>
            <person name="Andreopoulos B."/>
            <person name="Lipzen A."/>
            <person name="Chen C."/>
            <person name="Yanf M."/>
            <person name="Daum C."/>
            <person name="Ng V."/>
            <person name="Clum A."/>
            <person name="Steindorff A."/>
            <person name="Ohm R."/>
            <person name="Martin F."/>
            <person name="Silar P."/>
            <person name="Natvig D."/>
            <person name="Lalanne C."/>
            <person name="Gautier V."/>
            <person name="Ament-velasquez S.L."/>
            <person name="Kruys A."/>
            <person name="Hutchinson M.I."/>
            <person name="Powell A.J."/>
            <person name="Barry K."/>
            <person name="Miller A.N."/>
            <person name="Grigoriev I.V."/>
            <person name="Debuchy R."/>
            <person name="Gladieux P."/>
            <person name="Thoren M.H."/>
            <person name="Johannesson H."/>
        </authorList>
    </citation>
    <scope>NUCLEOTIDE SEQUENCE</scope>
    <source>
        <strain evidence="2">SMH3187-1</strain>
    </source>
</reference>
<organism evidence="2 3">
    <name type="scientific">Schizothecium vesticola</name>
    <dbReference type="NCBI Taxonomy" id="314040"/>
    <lineage>
        <taxon>Eukaryota</taxon>
        <taxon>Fungi</taxon>
        <taxon>Dikarya</taxon>
        <taxon>Ascomycota</taxon>
        <taxon>Pezizomycotina</taxon>
        <taxon>Sordariomycetes</taxon>
        <taxon>Sordariomycetidae</taxon>
        <taxon>Sordariales</taxon>
        <taxon>Schizotheciaceae</taxon>
        <taxon>Schizothecium</taxon>
    </lineage>
</organism>
<protein>
    <recommendedName>
        <fullName evidence="4">C2H2-type domain-containing protein</fullName>
    </recommendedName>
</protein>
<dbReference type="PANTHER" id="PTHR38166:SF1">
    <property type="entry name" value="C2H2-TYPE DOMAIN-CONTAINING PROTEIN"/>
    <property type="match status" value="1"/>
</dbReference>